<comment type="cofactor">
    <cofactor evidence="1">
        <name>Mo-bis(molybdopterin guanine dinucleotide)</name>
        <dbReference type="ChEBI" id="CHEBI:60539"/>
    </cofactor>
</comment>
<dbReference type="InterPro" id="IPR050612">
    <property type="entry name" value="Prok_Mopterin_Oxidored"/>
</dbReference>
<dbReference type="PANTHER" id="PTHR43742:SF10">
    <property type="entry name" value="TRIMETHYLAMINE-N-OXIDE REDUCTASE 2"/>
    <property type="match status" value="1"/>
</dbReference>
<gene>
    <name evidence="4" type="ORF">S12H4_36278</name>
</gene>
<evidence type="ECO:0000256" key="2">
    <source>
        <dbReference type="ARBA" id="ARBA00022505"/>
    </source>
</evidence>
<evidence type="ECO:0000256" key="3">
    <source>
        <dbReference type="ARBA" id="ARBA00023002"/>
    </source>
</evidence>
<dbReference type="GO" id="GO:0016491">
    <property type="term" value="F:oxidoreductase activity"/>
    <property type="evidence" value="ECO:0007669"/>
    <property type="project" value="UniProtKB-KW"/>
</dbReference>
<comment type="caution">
    <text evidence="4">The sequence shown here is derived from an EMBL/GenBank/DDBJ whole genome shotgun (WGS) entry which is preliminary data.</text>
</comment>
<reference evidence="4" key="1">
    <citation type="journal article" date="2014" name="Front. Microbiol.">
        <title>High frequency of phylogenetically diverse reductive dehalogenase-homologous genes in deep subseafloor sedimentary metagenomes.</title>
        <authorList>
            <person name="Kawai M."/>
            <person name="Futagami T."/>
            <person name="Toyoda A."/>
            <person name="Takaki Y."/>
            <person name="Nishi S."/>
            <person name="Hori S."/>
            <person name="Arai W."/>
            <person name="Tsubouchi T."/>
            <person name="Morono Y."/>
            <person name="Uchiyama I."/>
            <person name="Ito T."/>
            <person name="Fujiyama A."/>
            <person name="Inagaki F."/>
            <person name="Takami H."/>
        </authorList>
    </citation>
    <scope>NUCLEOTIDE SEQUENCE</scope>
    <source>
        <strain evidence="4">Expedition CK06-06</strain>
    </source>
</reference>
<keyword evidence="2" id="KW-0500">Molybdenum</keyword>
<name>X1SAL9_9ZZZZ</name>
<proteinExistence type="predicted"/>
<dbReference type="EMBL" id="BARW01021614">
    <property type="protein sequence ID" value="GAI90062.1"/>
    <property type="molecule type" value="Genomic_DNA"/>
</dbReference>
<protein>
    <submittedName>
        <fullName evidence="4">Uncharacterized protein</fullName>
    </submittedName>
</protein>
<dbReference type="GO" id="GO:0030288">
    <property type="term" value="C:outer membrane-bounded periplasmic space"/>
    <property type="evidence" value="ECO:0007669"/>
    <property type="project" value="TreeGrafter"/>
</dbReference>
<dbReference type="Gene3D" id="3.40.228.10">
    <property type="entry name" value="Dimethylsulfoxide Reductase, domain 2"/>
    <property type="match status" value="1"/>
</dbReference>
<accession>X1SAL9</accession>
<organism evidence="4">
    <name type="scientific">marine sediment metagenome</name>
    <dbReference type="NCBI Taxonomy" id="412755"/>
    <lineage>
        <taxon>unclassified sequences</taxon>
        <taxon>metagenomes</taxon>
        <taxon>ecological metagenomes</taxon>
    </lineage>
</organism>
<dbReference type="GO" id="GO:0009055">
    <property type="term" value="F:electron transfer activity"/>
    <property type="evidence" value="ECO:0007669"/>
    <property type="project" value="TreeGrafter"/>
</dbReference>
<evidence type="ECO:0000313" key="4">
    <source>
        <dbReference type="EMBL" id="GAI90062.1"/>
    </source>
</evidence>
<dbReference type="GO" id="GO:0009061">
    <property type="term" value="P:anaerobic respiration"/>
    <property type="evidence" value="ECO:0007669"/>
    <property type="project" value="TreeGrafter"/>
</dbReference>
<dbReference type="PANTHER" id="PTHR43742">
    <property type="entry name" value="TRIMETHYLAMINE-N-OXIDE REDUCTASE"/>
    <property type="match status" value="1"/>
</dbReference>
<evidence type="ECO:0000256" key="1">
    <source>
        <dbReference type="ARBA" id="ARBA00001942"/>
    </source>
</evidence>
<keyword evidence="3" id="KW-0560">Oxidoreductase</keyword>
<sequence>YYVVPTDPEWNKYPPGLREFCENPQDNPLQTPSGKIEFYSERLARHFPDDEERPPLPHWIPYGETHQESLLHPRAKKYPLLIVSNHGRWRVHANLDDVTWFSRSGCRGK</sequence>
<dbReference type="AlphaFoldDB" id="X1SAL9"/>
<feature type="non-terminal residue" evidence="4">
    <location>
        <position position="1"/>
    </location>
</feature>
<dbReference type="GO" id="GO:0030151">
    <property type="term" value="F:molybdenum ion binding"/>
    <property type="evidence" value="ECO:0007669"/>
    <property type="project" value="TreeGrafter"/>
</dbReference>
<dbReference type="SUPFAM" id="SSF53706">
    <property type="entry name" value="Formate dehydrogenase/DMSO reductase, domains 1-3"/>
    <property type="match status" value="1"/>
</dbReference>